<dbReference type="PROSITE" id="PS50949">
    <property type="entry name" value="HTH_GNTR"/>
    <property type="match status" value="1"/>
</dbReference>
<dbReference type="RefSeq" id="WP_346024719.1">
    <property type="nucleotide sequence ID" value="NZ_BAAADA010000111.1"/>
</dbReference>
<dbReference type="Pfam" id="PF00392">
    <property type="entry name" value="GntR"/>
    <property type="match status" value="1"/>
</dbReference>
<accession>A0ABP3KR03</accession>
<evidence type="ECO:0000313" key="6">
    <source>
        <dbReference type="Proteomes" id="UP001410648"/>
    </source>
</evidence>
<dbReference type="Pfam" id="PF07729">
    <property type="entry name" value="FCD"/>
    <property type="match status" value="1"/>
</dbReference>
<comment type="caution">
    <text evidence="5">The sequence shown here is derived from an EMBL/GenBank/DDBJ whole genome shotgun (WGS) entry which is preliminary data.</text>
</comment>
<evidence type="ECO:0000313" key="5">
    <source>
        <dbReference type="EMBL" id="GAA0485386.1"/>
    </source>
</evidence>
<dbReference type="InterPro" id="IPR036390">
    <property type="entry name" value="WH_DNA-bd_sf"/>
</dbReference>
<keyword evidence="2" id="KW-0238">DNA-binding</keyword>
<evidence type="ECO:0000259" key="4">
    <source>
        <dbReference type="PROSITE" id="PS50949"/>
    </source>
</evidence>
<organism evidence="5 6">
    <name type="scientific">Alkalibacterium indicireducens</name>
    <dbReference type="NCBI Taxonomy" id="398758"/>
    <lineage>
        <taxon>Bacteria</taxon>
        <taxon>Bacillati</taxon>
        <taxon>Bacillota</taxon>
        <taxon>Bacilli</taxon>
        <taxon>Lactobacillales</taxon>
        <taxon>Carnobacteriaceae</taxon>
        <taxon>Alkalibacterium</taxon>
    </lineage>
</organism>
<dbReference type="Gene3D" id="1.20.120.530">
    <property type="entry name" value="GntR ligand-binding domain-like"/>
    <property type="match status" value="1"/>
</dbReference>
<dbReference type="PANTHER" id="PTHR43537">
    <property type="entry name" value="TRANSCRIPTIONAL REGULATOR, GNTR FAMILY"/>
    <property type="match status" value="1"/>
</dbReference>
<dbReference type="SUPFAM" id="SSF46785">
    <property type="entry name" value="Winged helix' DNA-binding domain"/>
    <property type="match status" value="1"/>
</dbReference>
<dbReference type="EMBL" id="BAAADA010000111">
    <property type="protein sequence ID" value="GAA0485386.1"/>
    <property type="molecule type" value="Genomic_DNA"/>
</dbReference>
<reference evidence="6" key="1">
    <citation type="journal article" date="2019" name="Int. J. Syst. Evol. Microbiol.">
        <title>The Global Catalogue of Microorganisms (GCM) 10K type strain sequencing project: providing services to taxonomists for standard genome sequencing and annotation.</title>
        <authorList>
            <consortium name="The Broad Institute Genomics Platform"/>
            <consortium name="The Broad Institute Genome Sequencing Center for Infectious Disease"/>
            <person name="Wu L."/>
            <person name="Ma J."/>
        </authorList>
    </citation>
    <scope>NUCLEOTIDE SEQUENCE [LARGE SCALE GENOMIC DNA]</scope>
    <source>
        <strain evidence="6">JCM 14232</strain>
    </source>
</reference>
<sequence length="221" mass="26260">MQTITLQDQTYEVLREMIIKLDLYPGQKISESHLIDLLEVGRTPIRESLKQLKKQNLIFTFPQSGTYVSRIDMSRALQARFIRECVEKEVMTELCGVMDEKSEKMLWKILDRQRETFKNNNVSDYFDVDNEFHKQCYELVGKAQAWQWIKEASVHLDRFRWLHLKDITFDYNQIVDEHEGLIKAVKSKQADEVKTLVTAHINLMDEAQGEIMKKYSDYFRK</sequence>
<name>A0ABP3KR03_9LACT</name>
<proteinExistence type="predicted"/>
<gene>
    <name evidence="5" type="ORF">GCM10008936_12930</name>
</gene>
<keyword evidence="1" id="KW-0805">Transcription regulation</keyword>
<dbReference type="SMART" id="SM00895">
    <property type="entry name" value="FCD"/>
    <property type="match status" value="1"/>
</dbReference>
<dbReference type="InterPro" id="IPR036388">
    <property type="entry name" value="WH-like_DNA-bd_sf"/>
</dbReference>
<dbReference type="SMART" id="SM00345">
    <property type="entry name" value="HTH_GNTR"/>
    <property type="match status" value="1"/>
</dbReference>
<dbReference type="CDD" id="cd07377">
    <property type="entry name" value="WHTH_GntR"/>
    <property type="match status" value="1"/>
</dbReference>
<dbReference type="InterPro" id="IPR000524">
    <property type="entry name" value="Tscrpt_reg_HTH_GntR"/>
</dbReference>
<dbReference type="Gene3D" id="1.10.10.10">
    <property type="entry name" value="Winged helix-like DNA-binding domain superfamily/Winged helix DNA-binding domain"/>
    <property type="match status" value="1"/>
</dbReference>
<keyword evidence="3" id="KW-0804">Transcription</keyword>
<protein>
    <submittedName>
        <fullName evidence="5">GntR family transcriptional regulator</fullName>
    </submittedName>
</protein>
<evidence type="ECO:0000256" key="3">
    <source>
        <dbReference type="ARBA" id="ARBA00023163"/>
    </source>
</evidence>
<dbReference type="Proteomes" id="UP001410648">
    <property type="component" value="Unassembled WGS sequence"/>
</dbReference>
<dbReference type="InterPro" id="IPR011711">
    <property type="entry name" value="GntR_C"/>
</dbReference>
<evidence type="ECO:0000256" key="1">
    <source>
        <dbReference type="ARBA" id="ARBA00023015"/>
    </source>
</evidence>
<dbReference type="InterPro" id="IPR008920">
    <property type="entry name" value="TF_FadR/GntR_C"/>
</dbReference>
<dbReference type="PANTHER" id="PTHR43537:SF45">
    <property type="entry name" value="GNTR FAMILY REGULATORY PROTEIN"/>
    <property type="match status" value="1"/>
</dbReference>
<feature type="domain" description="HTH gntR-type" evidence="4">
    <location>
        <begin position="4"/>
        <end position="71"/>
    </location>
</feature>
<evidence type="ECO:0000256" key="2">
    <source>
        <dbReference type="ARBA" id="ARBA00023125"/>
    </source>
</evidence>
<dbReference type="SUPFAM" id="SSF48008">
    <property type="entry name" value="GntR ligand-binding domain-like"/>
    <property type="match status" value="1"/>
</dbReference>
<keyword evidence="6" id="KW-1185">Reference proteome</keyword>